<dbReference type="CDD" id="cd06530">
    <property type="entry name" value="S26_SPase_I"/>
    <property type="match status" value="1"/>
</dbReference>
<dbReference type="NCBIfam" id="TIGR02228">
    <property type="entry name" value="sigpep_I_arch"/>
    <property type="match status" value="1"/>
</dbReference>
<evidence type="ECO:0000256" key="10">
    <source>
        <dbReference type="ARBA" id="ARBA00045533"/>
    </source>
</evidence>
<evidence type="ECO:0000256" key="6">
    <source>
        <dbReference type="ARBA" id="ARBA00022968"/>
    </source>
</evidence>
<keyword evidence="8 12" id="KW-0472">Membrane</keyword>
<dbReference type="SUPFAM" id="SSF51306">
    <property type="entry name" value="LexA/Signal peptidase"/>
    <property type="match status" value="1"/>
</dbReference>
<evidence type="ECO:0000256" key="11">
    <source>
        <dbReference type="NCBIfam" id="TIGR02228"/>
    </source>
</evidence>
<dbReference type="OrthoDB" id="5241786at2"/>
<evidence type="ECO:0000313" key="13">
    <source>
        <dbReference type="EMBL" id="MBB5121768.1"/>
    </source>
</evidence>
<keyword evidence="5" id="KW-0256">Endoplasmic reticulum</keyword>
<evidence type="ECO:0000256" key="8">
    <source>
        <dbReference type="ARBA" id="ARBA00023136"/>
    </source>
</evidence>
<dbReference type="GO" id="GO:0006465">
    <property type="term" value="P:signal peptide processing"/>
    <property type="evidence" value="ECO:0007669"/>
    <property type="project" value="UniProtKB-UniRule"/>
</dbReference>
<dbReference type="RefSeq" id="WP_102917754.1">
    <property type="nucleotide sequence ID" value="NZ_JACHJF010000021.1"/>
</dbReference>
<keyword evidence="3 12" id="KW-0812">Transmembrane</keyword>
<name>A0A7W8BGZ3_STREU</name>
<evidence type="ECO:0000313" key="14">
    <source>
        <dbReference type="Proteomes" id="UP000528608"/>
    </source>
</evidence>
<dbReference type="GO" id="GO:0009003">
    <property type="term" value="F:signal peptidase activity"/>
    <property type="evidence" value="ECO:0007669"/>
    <property type="project" value="UniProtKB-EC"/>
</dbReference>
<comment type="subcellular location">
    <subcellularLocation>
        <location evidence="1">Endoplasmic reticulum membrane</location>
        <topology evidence="1">Single-pass type II membrane protein</topology>
    </subcellularLocation>
</comment>
<evidence type="ECO:0000256" key="9">
    <source>
        <dbReference type="ARBA" id="ARBA00033305"/>
    </source>
</evidence>
<protein>
    <recommendedName>
        <fullName evidence="9 11">Signal peptidase I</fullName>
        <ecNumber evidence="11">3.4.21.89</ecNumber>
    </recommendedName>
</protein>
<keyword evidence="7 12" id="KW-1133">Transmembrane helix</keyword>
<reference evidence="13 14" key="1">
    <citation type="submission" date="2020-08" db="EMBL/GenBank/DDBJ databases">
        <title>Genomic Encyclopedia of Type Strains, Phase III (KMG-III): the genomes of soil and plant-associated and newly described type strains.</title>
        <authorList>
            <person name="Whitman W."/>
        </authorList>
    </citation>
    <scope>NUCLEOTIDE SEQUENCE [LARGE SCALE GENOMIC DNA]</scope>
    <source>
        <strain evidence="13 14">CECT 3259</strain>
    </source>
</reference>
<dbReference type="PROSITE" id="PS00501">
    <property type="entry name" value="SPASE_I_1"/>
    <property type="match status" value="1"/>
</dbReference>
<dbReference type="InterPro" id="IPR019756">
    <property type="entry name" value="Pept_S26A_signal_pept_1_Ser-AS"/>
</dbReference>
<keyword evidence="4 13" id="KW-0378">Hydrolase</keyword>
<dbReference type="GO" id="GO:0004252">
    <property type="term" value="F:serine-type endopeptidase activity"/>
    <property type="evidence" value="ECO:0007669"/>
    <property type="project" value="UniProtKB-UniRule"/>
</dbReference>
<dbReference type="PRINTS" id="PR00728">
    <property type="entry name" value="SIGNALPTASE"/>
</dbReference>
<dbReference type="AlphaFoldDB" id="A0A7W8BGZ3"/>
<gene>
    <name evidence="13" type="ORF">FHS36_005237</name>
</gene>
<keyword evidence="6" id="KW-0735">Signal-anchor</keyword>
<dbReference type="EMBL" id="JACHJF010000021">
    <property type="protein sequence ID" value="MBB5121768.1"/>
    <property type="molecule type" value="Genomic_DNA"/>
</dbReference>
<dbReference type="Proteomes" id="UP000528608">
    <property type="component" value="Unassembled WGS sequence"/>
</dbReference>
<evidence type="ECO:0000256" key="3">
    <source>
        <dbReference type="ARBA" id="ARBA00022692"/>
    </source>
</evidence>
<evidence type="ECO:0000256" key="5">
    <source>
        <dbReference type="ARBA" id="ARBA00022824"/>
    </source>
</evidence>
<organism evidence="13 14">
    <name type="scientific">Streptomyces eurocidicus</name>
    <name type="common">Streptoverticillium eurocidicus</name>
    <dbReference type="NCBI Taxonomy" id="66423"/>
    <lineage>
        <taxon>Bacteria</taxon>
        <taxon>Bacillati</taxon>
        <taxon>Actinomycetota</taxon>
        <taxon>Actinomycetes</taxon>
        <taxon>Kitasatosporales</taxon>
        <taxon>Streptomycetaceae</taxon>
        <taxon>Streptomyces</taxon>
    </lineage>
</organism>
<evidence type="ECO:0000256" key="4">
    <source>
        <dbReference type="ARBA" id="ARBA00022801"/>
    </source>
</evidence>
<dbReference type="PANTHER" id="PTHR10806">
    <property type="entry name" value="SIGNAL PEPTIDASE COMPLEX CATALYTIC SUBUNIT SEC11"/>
    <property type="match status" value="1"/>
</dbReference>
<feature type="transmembrane region" description="Helical" evidence="12">
    <location>
        <begin position="30"/>
        <end position="50"/>
    </location>
</feature>
<proteinExistence type="predicted"/>
<sequence>MNAVESTAAPRVTETDESWWHILRVSGCRVLVTMVTTLMCLPVAALALGWKPAVVVSGSMEPALSRGDVVAVRSVAAADVGGGAVIAFNDATHGGRLTTHRAVQRKDGDSYVTKGDANRTPDSMLVTPDKLKGVVSAVVPWVGSAWLWLQEGDWHWLILAVLLYGAALRGCLEGPPGGKRRAARTAPEH</sequence>
<dbReference type="EC" id="3.4.21.89" evidence="11"/>
<evidence type="ECO:0000256" key="1">
    <source>
        <dbReference type="ARBA" id="ARBA00004648"/>
    </source>
</evidence>
<comment type="caution">
    <text evidence="13">The sequence shown here is derived from an EMBL/GenBank/DDBJ whole genome shotgun (WGS) entry which is preliminary data.</text>
</comment>
<dbReference type="InterPro" id="IPR001733">
    <property type="entry name" value="Peptidase_S26B"/>
</dbReference>
<evidence type="ECO:0000256" key="7">
    <source>
        <dbReference type="ARBA" id="ARBA00022989"/>
    </source>
</evidence>
<dbReference type="PANTHER" id="PTHR10806:SF6">
    <property type="entry name" value="SIGNAL PEPTIDASE COMPLEX CATALYTIC SUBUNIT SEC11"/>
    <property type="match status" value="1"/>
</dbReference>
<dbReference type="GO" id="GO:0016020">
    <property type="term" value="C:membrane"/>
    <property type="evidence" value="ECO:0007669"/>
    <property type="project" value="UniProtKB-UniRule"/>
</dbReference>
<evidence type="ECO:0000256" key="12">
    <source>
        <dbReference type="SAM" id="Phobius"/>
    </source>
</evidence>
<accession>A0A7W8BGZ3</accession>
<dbReference type="InterPro" id="IPR019533">
    <property type="entry name" value="Peptidase_S26"/>
</dbReference>
<keyword evidence="2" id="KW-0645">Protease</keyword>
<dbReference type="InterPro" id="IPR036286">
    <property type="entry name" value="LexA/Signal_pep-like_sf"/>
</dbReference>
<comment type="function">
    <text evidence="10">Catalytic component of the signal peptidase complex (SPC) which catalyzes the cleavage of N-terminal signal sequences from nascent proteins as they are translocated into the lumen of the endoplasmic reticulum. Specifically cleaves N-terminal signal peptides that contain a hydrophobic alpha-helix (h-region) shorter than 18-20 amino acids.</text>
</comment>
<evidence type="ECO:0000256" key="2">
    <source>
        <dbReference type="ARBA" id="ARBA00022670"/>
    </source>
</evidence>